<dbReference type="PANTHER" id="PTHR15735">
    <property type="entry name" value="FCH AND DOUBLE SH3 DOMAINS PROTEIN"/>
    <property type="match status" value="1"/>
</dbReference>
<dbReference type="Pfam" id="PF00611">
    <property type="entry name" value="FCH"/>
    <property type="match status" value="1"/>
</dbReference>
<dbReference type="InterPro" id="IPR001060">
    <property type="entry name" value="FCH_dom"/>
</dbReference>
<dbReference type="InterPro" id="IPR057870">
    <property type="entry name" value="HR1_TOCA"/>
</dbReference>
<evidence type="ECO:0000259" key="11">
    <source>
        <dbReference type="PROSITE" id="PS51741"/>
    </source>
</evidence>
<dbReference type="KEGG" id="mlr:MELLADRAFT_76260"/>
<dbReference type="PROSITE" id="PS51741">
    <property type="entry name" value="F_BAR"/>
    <property type="match status" value="1"/>
</dbReference>
<dbReference type="OrthoDB" id="8783038at2759"/>
<reference evidence="13" key="1">
    <citation type="journal article" date="2011" name="Proc. Natl. Acad. Sci. U.S.A.">
        <title>Obligate biotrophy features unraveled by the genomic analysis of rust fungi.</title>
        <authorList>
            <person name="Duplessis S."/>
            <person name="Cuomo C.A."/>
            <person name="Lin Y.-C."/>
            <person name="Aerts A."/>
            <person name="Tisserant E."/>
            <person name="Veneault-Fourrey C."/>
            <person name="Joly D.L."/>
            <person name="Hacquard S."/>
            <person name="Amselem J."/>
            <person name="Cantarel B.L."/>
            <person name="Chiu R."/>
            <person name="Coutinho P.M."/>
            <person name="Feau N."/>
            <person name="Field M."/>
            <person name="Frey P."/>
            <person name="Gelhaye E."/>
            <person name="Goldberg J."/>
            <person name="Grabherr M.G."/>
            <person name="Kodira C.D."/>
            <person name="Kohler A."/>
            <person name="Kuees U."/>
            <person name="Lindquist E.A."/>
            <person name="Lucas S.M."/>
            <person name="Mago R."/>
            <person name="Mauceli E."/>
            <person name="Morin E."/>
            <person name="Murat C."/>
            <person name="Pangilinan J.L."/>
            <person name="Park R."/>
            <person name="Pearson M."/>
            <person name="Quesneville H."/>
            <person name="Rouhier N."/>
            <person name="Sakthikumar S."/>
            <person name="Salamov A.A."/>
            <person name="Schmutz J."/>
            <person name="Selles B."/>
            <person name="Shapiro H."/>
            <person name="Tanguay P."/>
            <person name="Tuskan G.A."/>
            <person name="Henrissat B."/>
            <person name="Van de Peer Y."/>
            <person name="Rouze P."/>
            <person name="Ellis J.G."/>
            <person name="Dodds P.N."/>
            <person name="Schein J.E."/>
            <person name="Zhong S."/>
            <person name="Hamelin R.C."/>
            <person name="Grigoriev I.V."/>
            <person name="Szabo L.J."/>
            <person name="Martin F."/>
        </authorList>
    </citation>
    <scope>NUCLEOTIDE SEQUENCE [LARGE SCALE GENOMIC DNA]</scope>
    <source>
        <strain evidence="13">98AG31 / pathotype 3-4-7</strain>
    </source>
</reference>
<dbReference type="GeneID" id="18932751"/>
<dbReference type="VEuPathDB" id="FungiDB:MELLADRAFT_76260"/>
<dbReference type="Gene3D" id="1.20.1270.60">
    <property type="entry name" value="Arfaptin homology (AH) domain/BAR domain"/>
    <property type="match status" value="1"/>
</dbReference>
<dbReference type="SUPFAM" id="SSF50044">
    <property type="entry name" value="SH3-domain"/>
    <property type="match status" value="2"/>
</dbReference>
<evidence type="ECO:0000259" key="10">
    <source>
        <dbReference type="PROSITE" id="PS50081"/>
    </source>
</evidence>
<dbReference type="SUPFAM" id="SSF57889">
    <property type="entry name" value="Cysteine-rich domain"/>
    <property type="match status" value="1"/>
</dbReference>
<name>F4R3J0_MELLP</name>
<dbReference type="InterPro" id="IPR036028">
    <property type="entry name" value="SH3-like_dom_sf"/>
</dbReference>
<dbReference type="GO" id="GO:0030833">
    <property type="term" value="P:regulation of actin filament polymerization"/>
    <property type="evidence" value="ECO:0007669"/>
    <property type="project" value="TreeGrafter"/>
</dbReference>
<evidence type="ECO:0000256" key="7">
    <source>
        <dbReference type="SAM" id="Coils"/>
    </source>
</evidence>
<keyword evidence="13" id="KW-1185">Reference proteome</keyword>
<evidence type="ECO:0000256" key="8">
    <source>
        <dbReference type="SAM" id="MobiDB-lite"/>
    </source>
</evidence>
<evidence type="ECO:0000256" key="2">
    <source>
        <dbReference type="ARBA" id="ARBA00022723"/>
    </source>
</evidence>
<dbReference type="RefSeq" id="XP_007403574.1">
    <property type="nucleotide sequence ID" value="XM_007403512.1"/>
</dbReference>
<dbReference type="GO" id="GO:0030036">
    <property type="term" value="P:actin cytoskeleton organization"/>
    <property type="evidence" value="ECO:0007669"/>
    <property type="project" value="UniProtKB-ARBA"/>
</dbReference>
<evidence type="ECO:0000313" key="12">
    <source>
        <dbReference type="EMBL" id="EGG12636.1"/>
    </source>
</evidence>
<dbReference type="Proteomes" id="UP000001072">
    <property type="component" value="Unassembled WGS sequence"/>
</dbReference>
<dbReference type="CDD" id="cd20824">
    <property type="entry name" value="C1_SpBZZ1-like"/>
    <property type="match status" value="1"/>
</dbReference>
<dbReference type="AlphaFoldDB" id="F4R3J0"/>
<dbReference type="InterPro" id="IPR027267">
    <property type="entry name" value="AH/BAR_dom_sf"/>
</dbReference>
<dbReference type="SMART" id="SM00055">
    <property type="entry name" value="FCH"/>
    <property type="match status" value="1"/>
</dbReference>
<dbReference type="STRING" id="747676.F4R3J0"/>
<keyword evidence="1 5" id="KW-0728">SH3 domain</keyword>
<keyword evidence="3" id="KW-0862">Zinc</keyword>
<sequence length="682" mass="75215">MDVAPPSFGRQLNDQLPRIQNAVQDQIAFLGDVRDYLKERVALEKQYGSSLQAIVKKATERRIKREQIMSVGAEPSKAWSGSSSTLDAAWSRILSEADEEATDHTNLAESIQNQVCEVLKAAERKKEATRKKHVEFSTKLLSERDKVYHDKMKAKQRYDDACSAVESTRVKQGQAKDERHLEKAAKSMDNHTNEMLSSKNAYIISLQVANEAKHRFYQVDLPSLGDDFQASFQIKLVSLWSLTTFKLVSIFNKIAALNQTYLDAQQSHNTQTLAASATIDTVTDQRLFVEFNFRPFVEPQDFVFEPCPIWHDTSDFALSSPEPKTLLQNRLVEARAKVEELEPSIEAKRNEILGLEKLREAYAHNETLGDPDEIVDNLLESVRQTITMETQFTALQKEIEVLEDALGDDQGCQQPHRFKTASFVTPTPCHLCKSSIWGLAKQGVTCKACSIHAHVKCGPKVPADCPGTAPQRNGRSRLSMGTGAGSTFTSGAAAVPTSPNPGEQQLGRASTVVRKTSNADAGLGRSATTSAPRKSSVPRRNIPPRESVTKAKMLYGHEASTPFEVSAAESTLVTVITPDDGSGWIKVETEDGRQGLVPATYVEIIPTESRSAGAPQIPPRMKRGLTAKVLYDWAAQAPDEHSISVGETVTLTENGENYGEGWYEINKAGKKGIIPSNYVEIL</sequence>
<dbReference type="PROSITE" id="PS50002">
    <property type="entry name" value="SH3"/>
    <property type="match status" value="2"/>
</dbReference>
<dbReference type="Gene3D" id="6.10.140.470">
    <property type="match status" value="1"/>
</dbReference>
<dbReference type="Pfam" id="PF00130">
    <property type="entry name" value="C1_1"/>
    <property type="match status" value="1"/>
</dbReference>
<dbReference type="GO" id="GO:0046872">
    <property type="term" value="F:metal ion binding"/>
    <property type="evidence" value="ECO:0007669"/>
    <property type="project" value="UniProtKB-KW"/>
</dbReference>
<keyword evidence="2" id="KW-0479">Metal-binding</keyword>
<keyword evidence="4 6" id="KW-0175">Coiled coil</keyword>
<dbReference type="PANTHER" id="PTHR15735:SF21">
    <property type="entry name" value="PROTEIN NERVOUS WRECK"/>
    <property type="match status" value="1"/>
</dbReference>
<evidence type="ECO:0000256" key="3">
    <source>
        <dbReference type="ARBA" id="ARBA00022833"/>
    </source>
</evidence>
<protein>
    <submittedName>
        <fullName evidence="12">Uncharacterized protein</fullName>
    </submittedName>
</protein>
<proteinExistence type="predicted"/>
<dbReference type="SUPFAM" id="SSF103657">
    <property type="entry name" value="BAR/IMD domain-like"/>
    <property type="match status" value="1"/>
</dbReference>
<dbReference type="InterPro" id="IPR002219">
    <property type="entry name" value="PKC_DAG/PE"/>
</dbReference>
<evidence type="ECO:0000256" key="5">
    <source>
        <dbReference type="PROSITE-ProRule" id="PRU00192"/>
    </source>
</evidence>
<dbReference type="SMART" id="SM00109">
    <property type="entry name" value="C1"/>
    <property type="match status" value="1"/>
</dbReference>
<feature type="domain" description="SH3" evidence="9">
    <location>
        <begin position="546"/>
        <end position="607"/>
    </location>
</feature>
<dbReference type="eggNOG" id="KOG3565">
    <property type="taxonomic scope" value="Eukaryota"/>
</dbReference>
<dbReference type="InterPro" id="IPR001452">
    <property type="entry name" value="SH3_domain"/>
</dbReference>
<accession>F4R3J0</accession>
<dbReference type="EMBL" id="GL883090">
    <property type="protein sequence ID" value="EGG12636.1"/>
    <property type="molecule type" value="Genomic_DNA"/>
</dbReference>
<dbReference type="Pfam" id="PF14604">
    <property type="entry name" value="SH3_9"/>
    <property type="match status" value="1"/>
</dbReference>
<dbReference type="FunCoup" id="F4R3J0">
    <property type="interactions" value="98"/>
</dbReference>
<dbReference type="SMART" id="SM00326">
    <property type="entry name" value="SH3"/>
    <property type="match status" value="2"/>
</dbReference>
<evidence type="ECO:0000313" key="13">
    <source>
        <dbReference type="Proteomes" id="UP000001072"/>
    </source>
</evidence>
<dbReference type="HOGENOM" id="CLU_015390_1_0_1"/>
<evidence type="ECO:0000259" key="9">
    <source>
        <dbReference type="PROSITE" id="PS50002"/>
    </source>
</evidence>
<feature type="domain" description="Phorbol-ester/DAG-type" evidence="10">
    <location>
        <begin position="415"/>
        <end position="465"/>
    </location>
</feature>
<dbReference type="CDD" id="cd11912">
    <property type="entry name" value="SH3_Bzz1_1"/>
    <property type="match status" value="1"/>
</dbReference>
<gene>
    <name evidence="12" type="ORF">MELLADRAFT_76260</name>
</gene>
<feature type="domain" description="F-BAR" evidence="11">
    <location>
        <begin position="6"/>
        <end position="284"/>
    </location>
</feature>
<dbReference type="PROSITE" id="PS50081">
    <property type="entry name" value="ZF_DAG_PE_2"/>
    <property type="match status" value="1"/>
</dbReference>
<dbReference type="InterPro" id="IPR031160">
    <property type="entry name" value="F_BAR_dom"/>
</dbReference>
<dbReference type="PROSITE" id="PS00479">
    <property type="entry name" value="ZF_DAG_PE_1"/>
    <property type="match status" value="1"/>
</dbReference>
<dbReference type="InterPro" id="IPR046349">
    <property type="entry name" value="C1-like_sf"/>
</dbReference>
<feature type="non-terminal residue" evidence="12">
    <location>
        <position position="1"/>
    </location>
</feature>
<dbReference type="Gene3D" id="2.30.30.40">
    <property type="entry name" value="SH3 Domains"/>
    <property type="match status" value="2"/>
</dbReference>
<feature type="domain" description="SH3" evidence="9">
    <location>
        <begin position="622"/>
        <end position="682"/>
    </location>
</feature>
<dbReference type="Gene3D" id="3.30.60.20">
    <property type="match status" value="1"/>
</dbReference>
<evidence type="ECO:0000256" key="6">
    <source>
        <dbReference type="PROSITE-ProRule" id="PRU01077"/>
    </source>
</evidence>
<dbReference type="PRINTS" id="PR00008">
    <property type="entry name" value="DAGPEDOMAIN"/>
</dbReference>
<dbReference type="InterPro" id="IPR035459">
    <property type="entry name" value="Bzz1_SH3_1"/>
</dbReference>
<dbReference type="GO" id="GO:0030864">
    <property type="term" value="C:cortical actin cytoskeleton"/>
    <property type="evidence" value="ECO:0007669"/>
    <property type="project" value="UniProtKB-ARBA"/>
</dbReference>
<feature type="region of interest" description="Disordered" evidence="8">
    <location>
        <begin position="462"/>
        <end position="545"/>
    </location>
</feature>
<dbReference type="InterPro" id="IPR020454">
    <property type="entry name" value="DAG/PE-bd"/>
</dbReference>
<dbReference type="InParanoid" id="F4R3J0"/>
<organism evidence="13">
    <name type="scientific">Melampsora larici-populina (strain 98AG31 / pathotype 3-4-7)</name>
    <name type="common">Poplar leaf rust fungus</name>
    <dbReference type="NCBI Taxonomy" id="747676"/>
    <lineage>
        <taxon>Eukaryota</taxon>
        <taxon>Fungi</taxon>
        <taxon>Dikarya</taxon>
        <taxon>Basidiomycota</taxon>
        <taxon>Pucciniomycotina</taxon>
        <taxon>Pucciniomycetes</taxon>
        <taxon>Pucciniales</taxon>
        <taxon>Melampsoraceae</taxon>
        <taxon>Melampsora</taxon>
    </lineage>
</organism>
<dbReference type="Pfam" id="PF07653">
    <property type="entry name" value="SH3_2"/>
    <property type="match status" value="1"/>
</dbReference>
<evidence type="ECO:0000256" key="4">
    <source>
        <dbReference type="ARBA" id="ARBA00023054"/>
    </source>
</evidence>
<dbReference type="Pfam" id="PF25610">
    <property type="entry name" value="HR1_TOCA"/>
    <property type="match status" value="1"/>
</dbReference>
<feature type="compositionally biased region" description="Low complexity" evidence="8">
    <location>
        <begin position="479"/>
        <end position="494"/>
    </location>
</feature>
<feature type="coiled-coil region" evidence="7">
    <location>
        <begin position="94"/>
        <end position="139"/>
    </location>
</feature>
<evidence type="ECO:0000256" key="1">
    <source>
        <dbReference type="ARBA" id="ARBA00022443"/>
    </source>
</evidence>